<dbReference type="SMART" id="SM00066">
    <property type="entry name" value="GAL4"/>
    <property type="match status" value="1"/>
</dbReference>
<dbReference type="PANTHER" id="PTHR37534:SF46">
    <property type="entry name" value="ZN(II)2CYS6 TRANSCRIPTION FACTOR (EUROFUNG)"/>
    <property type="match status" value="1"/>
</dbReference>
<dbReference type="AlphaFoldDB" id="K0KTM0"/>
<dbReference type="Proteomes" id="UP000009328">
    <property type="component" value="Unassembled WGS sequence"/>
</dbReference>
<dbReference type="InParanoid" id="K0KTM0"/>
<reference evidence="4 5" key="1">
    <citation type="journal article" date="2012" name="Eukaryot. Cell">
        <title>Draft genome sequence of Wickerhamomyces ciferrii NRRL Y-1031 F-60-10.</title>
        <authorList>
            <person name="Schneider J."/>
            <person name="Andrea H."/>
            <person name="Blom J."/>
            <person name="Jaenicke S."/>
            <person name="Ruckert C."/>
            <person name="Schorsch C."/>
            <person name="Szczepanowski R."/>
            <person name="Farwick M."/>
            <person name="Goesmann A."/>
            <person name="Puhler A."/>
            <person name="Schaffer S."/>
            <person name="Tauch A."/>
            <person name="Kohler T."/>
            <person name="Brinkrolf K."/>
        </authorList>
    </citation>
    <scope>NUCLEOTIDE SEQUENCE [LARGE SCALE GENOMIC DNA]</scope>
    <source>
        <strain evidence="5">ATCC 14091 / BCRC 22168 / CBS 111 / JCM 3599 / NBRC 0793 / NRRL Y-1031 F-60-10</strain>
    </source>
</reference>
<comment type="caution">
    <text evidence="4">The sequence shown here is derived from an EMBL/GenBank/DDBJ whole genome shotgun (WGS) entry which is preliminary data.</text>
</comment>
<feature type="region of interest" description="Disordered" evidence="2">
    <location>
        <begin position="101"/>
        <end position="128"/>
    </location>
</feature>
<evidence type="ECO:0000313" key="4">
    <source>
        <dbReference type="EMBL" id="CCH45367.1"/>
    </source>
</evidence>
<feature type="domain" description="Zn(2)-C6 fungal-type" evidence="3">
    <location>
        <begin position="10"/>
        <end position="40"/>
    </location>
</feature>
<protein>
    <recommendedName>
        <fullName evidence="3">Zn(2)-C6 fungal-type domain-containing protein</fullName>
    </recommendedName>
</protein>
<dbReference type="CDD" id="cd00067">
    <property type="entry name" value="GAL4"/>
    <property type="match status" value="1"/>
</dbReference>
<dbReference type="STRING" id="1206466.K0KTM0"/>
<keyword evidence="5" id="KW-1185">Reference proteome</keyword>
<name>K0KTM0_WICCF</name>
<evidence type="ECO:0000256" key="2">
    <source>
        <dbReference type="SAM" id="MobiDB-lite"/>
    </source>
</evidence>
<dbReference type="InterPro" id="IPR001138">
    <property type="entry name" value="Zn2Cys6_DnaBD"/>
</dbReference>
<dbReference type="PROSITE" id="PS50048">
    <property type="entry name" value="ZN2_CY6_FUNGAL_2"/>
    <property type="match status" value="1"/>
</dbReference>
<dbReference type="InterPro" id="IPR036864">
    <property type="entry name" value="Zn2-C6_fun-type_DNA-bd_sf"/>
</dbReference>
<evidence type="ECO:0000259" key="3">
    <source>
        <dbReference type="PROSITE" id="PS50048"/>
    </source>
</evidence>
<dbReference type="PROSITE" id="PS00463">
    <property type="entry name" value="ZN2_CY6_FUNGAL_1"/>
    <property type="match status" value="1"/>
</dbReference>
<dbReference type="GO" id="GO:0000981">
    <property type="term" value="F:DNA-binding transcription factor activity, RNA polymerase II-specific"/>
    <property type="evidence" value="ECO:0007669"/>
    <property type="project" value="InterPro"/>
</dbReference>
<organism evidence="4 5">
    <name type="scientific">Wickerhamomyces ciferrii (strain ATCC 14091 / BCRC 22168 / CBS 111 / JCM 3599 / NBRC 0793 / NRRL Y-1031 F-60-10)</name>
    <name type="common">Yeast</name>
    <name type="synonym">Pichia ciferrii</name>
    <dbReference type="NCBI Taxonomy" id="1206466"/>
    <lineage>
        <taxon>Eukaryota</taxon>
        <taxon>Fungi</taxon>
        <taxon>Dikarya</taxon>
        <taxon>Ascomycota</taxon>
        <taxon>Saccharomycotina</taxon>
        <taxon>Saccharomycetes</taxon>
        <taxon>Phaffomycetales</taxon>
        <taxon>Wickerhamomycetaceae</taxon>
        <taxon>Wickerhamomyces</taxon>
    </lineage>
</organism>
<accession>K0KTM0</accession>
<evidence type="ECO:0000313" key="5">
    <source>
        <dbReference type="Proteomes" id="UP000009328"/>
    </source>
</evidence>
<dbReference type="GO" id="GO:0008270">
    <property type="term" value="F:zinc ion binding"/>
    <property type="evidence" value="ECO:0007669"/>
    <property type="project" value="InterPro"/>
</dbReference>
<sequence>MPKSKRTRTGCLCCRRRHKKCDEMKPSCKFCLSKGLVCEWPVKGSVFVNYQSQSQQSNIINNQSLLNLSSNNLSDSESISISSNSRKSSIDFNYSTFNSFTTPPSSTSSTSSSSSTTTNPNSISLPPIKHYHMVIPRNTNMTSPKSTNVNLSSNKITKPKISKSPTFKTFTFNNISTFDENLTPINTAKRLSVDSLLN</sequence>
<evidence type="ECO:0000256" key="1">
    <source>
        <dbReference type="ARBA" id="ARBA00023242"/>
    </source>
</evidence>
<gene>
    <name evidence="4" type="ORF">BN7_4949</name>
</gene>
<dbReference type="eggNOG" id="ENOG502SM8S">
    <property type="taxonomic scope" value="Eukaryota"/>
</dbReference>
<dbReference type="SUPFAM" id="SSF57701">
    <property type="entry name" value="Zn2/Cys6 DNA-binding domain"/>
    <property type="match status" value="1"/>
</dbReference>
<dbReference type="Gene3D" id="4.10.240.10">
    <property type="entry name" value="Zn(2)-C6 fungal-type DNA-binding domain"/>
    <property type="match status" value="1"/>
</dbReference>
<dbReference type="EMBL" id="CAIF01000194">
    <property type="protein sequence ID" value="CCH45367.1"/>
    <property type="molecule type" value="Genomic_DNA"/>
</dbReference>
<keyword evidence="1" id="KW-0539">Nucleus</keyword>
<proteinExistence type="predicted"/>
<dbReference type="HOGENOM" id="CLU_1379099_0_0_1"/>
<feature type="compositionally biased region" description="Low complexity" evidence="2">
    <location>
        <begin position="101"/>
        <end position="122"/>
    </location>
</feature>
<dbReference type="Pfam" id="PF00172">
    <property type="entry name" value="Zn_clus"/>
    <property type="match status" value="1"/>
</dbReference>
<dbReference type="PANTHER" id="PTHR37534">
    <property type="entry name" value="TRANSCRIPTIONAL ACTIVATOR PROTEIN UGA3"/>
    <property type="match status" value="1"/>
</dbReference>